<evidence type="ECO:0000313" key="2">
    <source>
        <dbReference type="EMBL" id="GII79459.1"/>
    </source>
</evidence>
<dbReference type="EMBL" id="BOOU01000058">
    <property type="protein sequence ID" value="GII79459.1"/>
    <property type="molecule type" value="Genomic_DNA"/>
</dbReference>
<gene>
    <name evidence="2" type="ORF">Sru01_44410</name>
</gene>
<keyword evidence="3" id="KW-1185">Reference proteome</keyword>
<feature type="compositionally biased region" description="Acidic residues" evidence="1">
    <location>
        <begin position="36"/>
        <end position="49"/>
    </location>
</feature>
<feature type="region of interest" description="Disordered" evidence="1">
    <location>
        <begin position="26"/>
        <end position="49"/>
    </location>
</feature>
<comment type="caution">
    <text evidence="2">The sequence shown here is derived from an EMBL/GenBank/DDBJ whole genome shotgun (WGS) entry which is preliminary data.</text>
</comment>
<reference evidence="2" key="1">
    <citation type="submission" date="2021-01" db="EMBL/GenBank/DDBJ databases">
        <title>Whole genome shotgun sequence of Sphaerisporangium rufum NBRC 109079.</title>
        <authorList>
            <person name="Komaki H."/>
            <person name="Tamura T."/>
        </authorList>
    </citation>
    <scope>NUCLEOTIDE SEQUENCE</scope>
    <source>
        <strain evidence="2">NBRC 109079</strain>
    </source>
</reference>
<protein>
    <submittedName>
        <fullName evidence="2">Uncharacterized protein</fullName>
    </submittedName>
</protein>
<evidence type="ECO:0000313" key="3">
    <source>
        <dbReference type="Proteomes" id="UP000655287"/>
    </source>
</evidence>
<feature type="compositionally biased region" description="Basic and acidic residues" evidence="1">
    <location>
        <begin position="26"/>
        <end position="35"/>
    </location>
</feature>
<name>A0A919R4L5_9ACTN</name>
<proteinExistence type="predicted"/>
<sequence length="49" mass="5170">MTAHGDGGKGLRGYLAGFFGADDDPHLADDTHAFTDDDGDDDAEDLDDE</sequence>
<organism evidence="2 3">
    <name type="scientific">Sphaerisporangium rufum</name>
    <dbReference type="NCBI Taxonomy" id="1381558"/>
    <lineage>
        <taxon>Bacteria</taxon>
        <taxon>Bacillati</taxon>
        <taxon>Actinomycetota</taxon>
        <taxon>Actinomycetes</taxon>
        <taxon>Streptosporangiales</taxon>
        <taxon>Streptosporangiaceae</taxon>
        <taxon>Sphaerisporangium</taxon>
    </lineage>
</organism>
<dbReference type="Proteomes" id="UP000655287">
    <property type="component" value="Unassembled WGS sequence"/>
</dbReference>
<dbReference type="RefSeq" id="WP_203989452.1">
    <property type="nucleotide sequence ID" value="NZ_BOOU01000058.1"/>
</dbReference>
<accession>A0A919R4L5</accession>
<dbReference type="AlphaFoldDB" id="A0A919R4L5"/>
<evidence type="ECO:0000256" key="1">
    <source>
        <dbReference type="SAM" id="MobiDB-lite"/>
    </source>
</evidence>